<dbReference type="AlphaFoldDB" id="A0AAN8V8L9"/>
<name>A0AAN8V8L9_9MAGN</name>
<gene>
    <name evidence="1" type="ORF">RJ641_011552</name>
</gene>
<accession>A0AAN8V8L9</accession>
<keyword evidence="2" id="KW-1185">Reference proteome</keyword>
<proteinExistence type="predicted"/>
<evidence type="ECO:0000313" key="2">
    <source>
        <dbReference type="Proteomes" id="UP001370490"/>
    </source>
</evidence>
<reference evidence="1 2" key="1">
    <citation type="submission" date="2023-12" db="EMBL/GenBank/DDBJ databases">
        <title>A high-quality genome assembly for Dillenia turbinata (Dilleniales).</title>
        <authorList>
            <person name="Chanderbali A."/>
        </authorList>
    </citation>
    <scope>NUCLEOTIDE SEQUENCE [LARGE SCALE GENOMIC DNA]</scope>
    <source>
        <strain evidence="1">LSX21</strain>
        <tissue evidence="1">Leaf</tissue>
    </source>
</reference>
<evidence type="ECO:0000313" key="1">
    <source>
        <dbReference type="EMBL" id="KAK6923248.1"/>
    </source>
</evidence>
<protein>
    <submittedName>
        <fullName evidence="1">Uncharacterized protein</fullName>
    </submittedName>
</protein>
<comment type="caution">
    <text evidence="1">The sequence shown here is derived from an EMBL/GenBank/DDBJ whole genome shotgun (WGS) entry which is preliminary data.</text>
</comment>
<dbReference type="EMBL" id="JBAMMX010000018">
    <property type="protein sequence ID" value="KAK6923248.1"/>
    <property type="molecule type" value="Genomic_DNA"/>
</dbReference>
<sequence length="174" mass="19685">MNEKQNHSPLPAELISTIPGGLPTKELQILAMKEVLVQEHPQMSRSESNITLLDLMSLWATHCSHSSCKYSKSEAKPRAILSPTPHGIIYLHKALSAKEDCKAWKKCEIYLLIEGFFFLPLATMADDGDVRIFLKTLKFEDLYAFLEVLEPISWEIEGERGGKSERVVRVSLDE</sequence>
<dbReference type="Proteomes" id="UP001370490">
    <property type="component" value="Unassembled WGS sequence"/>
</dbReference>
<organism evidence="1 2">
    <name type="scientific">Dillenia turbinata</name>
    <dbReference type="NCBI Taxonomy" id="194707"/>
    <lineage>
        <taxon>Eukaryota</taxon>
        <taxon>Viridiplantae</taxon>
        <taxon>Streptophyta</taxon>
        <taxon>Embryophyta</taxon>
        <taxon>Tracheophyta</taxon>
        <taxon>Spermatophyta</taxon>
        <taxon>Magnoliopsida</taxon>
        <taxon>eudicotyledons</taxon>
        <taxon>Gunneridae</taxon>
        <taxon>Pentapetalae</taxon>
        <taxon>Dilleniales</taxon>
        <taxon>Dilleniaceae</taxon>
        <taxon>Dillenia</taxon>
    </lineage>
</organism>